<sequence>MIPIYRRLNDPFYFLMVYSKTFADFLKQYVLNCPVDTSIEMQGCTEDYSVIKVEFIRTEEGFQYKEFKQENAERVRAMMSNHVSWTVTPEAWLDIVIQASVIVFPMLKMRTPQRTIIHIWTTRAFYDRLWLSECFRTVAYLEWKKTRDPRMQGKKIFKSLMDLPPLDIVIGGSTELWKKPKREEAYIREKNIIPGVIQENTSNVSSYRRRLERLAGILKFYELLKLFPIPVKVVLNEHGFHTSDCIYSREDCTEGPDTCECSFLFKEPENFFIVKQLNHVVVRDGSMHHRECLRKVHCQCGRKPPLFSAP</sequence>
<evidence type="ECO:0000313" key="1">
    <source>
        <dbReference type="EMBL" id="GFY46239.1"/>
    </source>
</evidence>
<keyword evidence="2" id="KW-1185">Reference proteome</keyword>
<dbReference type="Proteomes" id="UP000886998">
    <property type="component" value="Unassembled WGS sequence"/>
</dbReference>
<protein>
    <submittedName>
        <fullName evidence="1">Uncharacterized protein</fullName>
    </submittedName>
</protein>
<accession>A0A8X6X3G8</accession>
<dbReference type="EMBL" id="BMAV01005280">
    <property type="protein sequence ID" value="GFY46239.1"/>
    <property type="molecule type" value="Genomic_DNA"/>
</dbReference>
<organism evidence="1 2">
    <name type="scientific">Trichonephila inaurata madagascariensis</name>
    <dbReference type="NCBI Taxonomy" id="2747483"/>
    <lineage>
        <taxon>Eukaryota</taxon>
        <taxon>Metazoa</taxon>
        <taxon>Ecdysozoa</taxon>
        <taxon>Arthropoda</taxon>
        <taxon>Chelicerata</taxon>
        <taxon>Arachnida</taxon>
        <taxon>Araneae</taxon>
        <taxon>Araneomorphae</taxon>
        <taxon>Entelegynae</taxon>
        <taxon>Araneoidea</taxon>
        <taxon>Nephilidae</taxon>
        <taxon>Trichonephila</taxon>
        <taxon>Trichonephila inaurata</taxon>
    </lineage>
</organism>
<reference evidence="1" key="1">
    <citation type="submission" date="2020-08" db="EMBL/GenBank/DDBJ databases">
        <title>Multicomponent nature underlies the extraordinary mechanical properties of spider dragline silk.</title>
        <authorList>
            <person name="Kono N."/>
            <person name="Nakamura H."/>
            <person name="Mori M."/>
            <person name="Yoshida Y."/>
            <person name="Ohtoshi R."/>
            <person name="Malay A.D."/>
            <person name="Moran D.A.P."/>
            <person name="Tomita M."/>
            <person name="Numata K."/>
            <person name="Arakawa K."/>
        </authorList>
    </citation>
    <scope>NUCLEOTIDE SEQUENCE</scope>
</reference>
<dbReference type="AlphaFoldDB" id="A0A8X6X3G8"/>
<comment type="caution">
    <text evidence="1">The sequence shown here is derived from an EMBL/GenBank/DDBJ whole genome shotgun (WGS) entry which is preliminary data.</text>
</comment>
<evidence type="ECO:0000313" key="2">
    <source>
        <dbReference type="Proteomes" id="UP000886998"/>
    </source>
</evidence>
<gene>
    <name evidence="1" type="primary">NCL1_51104</name>
    <name evidence="1" type="ORF">TNIN_431661</name>
</gene>
<name>A0A8X6X3G8_9ARAC</name>
<proteinExistence type="predicted"/>